<feature type="region of interest" description="Disordered" evidence="1">
    <location>
        <begin position="28"/>
        <end position="96"/>
    </location>
</feature>
<protein>
    <submittedName>
        <fullName evidence="2">Uncharacterized protein</fullName>
    </submittedName>
</protein>
<organism evidence="2">
    <name type="scientific">Barrevirus sp</name>
    <dbReference type="NCBI Taxonomy" id="2487763"/>
    <lineage>
        <taxon>Viruses</taxon>
        <taxon>Varidnaviria</taxon>
        <taxon>Bamfordvirae</taxon>
        <taxon>Nucleocytoviricota</taxon>
        <taxon>Megaviricetes</taxon>
        <taxon>Imitervirales</taxon>
        <taxon>Mimiviridae</taxon>
        <taxon>Klosneuvirinae</taxon>
    </lineage>
</organism>
<gene>
    <name evidence="2" type="ORF">Barrevirus17_5</name>
</gene>
<dbReference type="EMBL" id="MK072014">
    <property type="protein sequence ID" value="AYV77179.1"/>
    <property type="molecule type" value="Genomic_DNA"/>
</dbReference>
<feature type="compositionally biased region" description="Pro residues" evidence="1">
    <location>
        <begin position="31"/>
        <end position="40"/>
    </location>
</feature>
<evidence type="ECO:0000256" key="1">
    <source>
        <dbReference type="SAM" id="MobiDB-lite"/>
    </source>
</evidence>
<sequence>MGCNHHSSNHHRSNCKKVRRNCRCRCRRCPPRPTPTPSPSQTPTSTPSATPTSTPSSTPTSSPTPTSTPSSTPTSTPSSTPTSSPTPTSTPSATPQPTGFPCSYASIVYVQNAIKSVVKILQGATSCINDNTTSNDPGDVPFSVIACDDSSGNTTYTNSCNGTQICECNSGFCQTLPASDSATCQFMISTTGAVTTVSWDNTVTVILVVIHDVATPGHFCTLSCPPGNSFTLSAGHCCG</sequence>
<reference evidence="2" key="1">
    <citation type="submission" date="2018-10" db="EMBL/GenBank/DDBJ databases">
        <title>Hidden diversity of soil giant viruses.</title>
        <authorList>
            <person name="Schulz F."/>
            <person name="Alteio L."/>
            <person name="Goudeau D."/>
            <person name="Ryan E.M."/>
            <person name="Malmstrom R.R."/>
            <person name="Blanchard J."/>
            <person name="Woyke T."/>
        </authorList>
    </citation>
    <scope>NUCLEOTIDE SEQUENCE</scope>
    <source>
        <strain evidence="2">BAV1</strain>
    </source>
</reference>
<name>A0A3G4ZUS7_9VIRU</name>
<accession>A0A3G4ZUS7</accession>
<feature type="compositionally biased region" description="Low complexity" evidence="1">
    <location>
        <begin position="41"/>
        <end position="96"/>
    </location>
</feature>
<proteinExistence type="predicted"/>
<evidence type="ECO:0000313" key="2">
    <source>
        <dbReference type="EMBL" id="AYV77179.1"/>
    </source>
</evidence>